<evidence type="ECO:0000313" key="1">
    <source>
        <dbReference type="EMBL" id="QTA83084.1"/>
    </source>
</evidence>
<dbReference type="AlphaFoldDB" id="A0A975GJ48"/>
<proteinExistence type="predicted"/>
<gene>
    <name evidence="1" type="ORF">dnl_54770</name>
</gene>
<dbReference type="KEGG" id="dli:dnl_54770"/>
<protein>
    <submittedName>
        <fullName evidence="1">Uncharacterized protein</fullName>
    </submittedName>
</protein>
<evidence type="ECO:0000313" key="2">
    <source>
        <dbReference type="Proteomes" id="UP000663720"/>
    </source>
</evidence>
<accession>A0A975GJ48</accession>
<sequence length="46" mass="5543">MDISKILQDQFRQSKIILPEKFNSNSFVLTHFYLMIIKIDVDKDRL</sequence>
<dbReference type="Proteomes" id="UP000663720">
    <property type="component" value="Chromosome"/>
</dbReference>
<reference evidence="1" key="1">
    <citation type="journal article" date="2021" name="Microb. Physiol.">
        <title>Proteogenomic Insights into the Physiology of Marine, Sulfate-Reducing, Filamentous Desulfonema limicola and Desulfonema magnum.</title>
        <authorList>
            <person name="Schnaars V."/>
            <person name="Wohlbrand L."/>
            <person name="Scheve S."/>
            <person name="Hinrichs C."/>
            <person name="Reinhardt R."/>
            <person name="Rabus R."/>
        </authorList>
    </citation>
    <scope>NUCLEOTIDE SEQUENCE</scope>
    <source>
        <strain evidence="1">5ac10</strain>
    </source>
</reference>
<keyword evidence="2" id="KW-1185">Reference proteome</keyword>
<name>A0A975GJ48_9BACT</name>
<dbReference type="EMBL" id="CP061799">
    <property type="protein sequence ID" value="QTA83084.1"/>
    <property type="molecule type" value="Genomic_DNA"/>
</dbReference>
<organism evidence="1 2">
    <name type="scientific">Desulfonema limicola</name>
    <dbReference type="NCBI Taxonomy" id="45656"/>
    <lineage>
        <taxon>Bacteria</taxon>
        <taxon>Pseudomonadati</taxon>
        <taxon>Thermodesulfobacteriota</taxon>
        <taxon>Desulfobacteria</taxon>
        <taxon>Desulfobacterales</taxon>
        <taxon>Desulfococcaceae</taxon>
        <taxon>Desulfonema</taxon>
    </lineage>
</organism>